<sequence length="422" mass="46283">MGKKNLWLFLAARFISYTGSGVQMIALPLYILDKTGSGTLMGVFSVLTLVPMLLTAPFSGIIGDRKNRRNVMITTDFGRGALICIMALLAMMGAFSIYTLFALQVFISIMDSIFNSSSQALLPDLLSSEQLIEGNSLKGGMDAAAYILGPALGGVIYGLWGIKMVFIINGFSFFISGFLTILILYKHVNEVKENINPKVFLKENIEVLKFIRLKRGLIQLFSFAMISNFLLAPIFDIVMPYALKKGIGFTSQDYGYVMGFFTVGILIGNIAISMRFKKLGLKKFMRWGLIIETVVSLILSLLIFPASVSFFGGAGLKLLIGIVICAVFMGVFNAFVNTPISTNLQNLVPQEMRSRFFAILGMFSQGAIPLGSLIFGILLDLMRYYYLMAAVIIIAAITAAIFLIFACDEAYEAKDLGTSLNS</sequence>
<keyword evidence="6 7" id="KW-0472">Membrane</keyword>
<dbReference type="Proteomes" id="UP001623591">
    <property type="component" value="Unassembled WGS sequence"/>
</dbReference>
<evidence type="ECO:0000256" key="7">
    <source>
        <dbReference type="SAM" id="Phobius"/>
    </source>
</evidence>
<feature type="transmembrane region" description="Helical" evidence="7">
    <location>
        <begin position="37"/>
        <end position="56"/>
    </location>
</feature>
<organism evidence="9 10">
    <name type="scientific">Candidatus Clostridium stratigraminis</name>
    <dbReference type="NCBI Taxonomy" id="3381661"/>
    <lineage>
        <taxon>Bacteria</taxon>
        <taxon>Bacillati</taxon>
        <taxon>Bacillota</taxon>
        <taxon>Clostridia</taxon>
        <taxon>Eubacteriales</taxon>
        <taxon>Clostridiaceae</taxon>
        <taxon>Clostridium</taxon>
    </lineage>
</organism>
<feature type="transmembrane region" description="Helical" evidence="7">
    <location>
        <begin position="384"/>
        <end position="406"/>
    </location>
</feature>
<name>A0ABW8T3I2_9CLOT</name>
<feature type="transmembrane region" description="Helical" evidence="7">
    <location>
        <begin position="254"/>
        <end position="272"/>
    </location>
</feature>
<evidence type="ECO:0000256" key="2">
    <source>
        <dbReference type="ARBA" id="ARBA00022448"/>
    </source>
</evidence>
<evidence type="ECO:0000256" key="3">
    <source>
        <dbReference type="ARBA" id="ARBA00022475"/>
    </source>
</evidence>
<dbReference type="PANTHER" id="PTHR43266">
    <property type="entry name" value="MACROLIDE-EFFLUX PROTEIN"/>
    <property type="match status" value="1"/>
</dbReference>
<keyword evidence="10" id="KW-1185">Reference proteome</keyword>
<dbReference type="EMBL" id="JBJHZZ010000002">
    <property type="protein sequence ID" value="MFL0246292.1"/>
    <property type="molecule type" value="Genomic_DNA"/>
</dbReference>
<feature type="transmembrane region" description="Helical" evidence="7">
    <location>
        <begin position="166"/>
        <end position="185"/>
    </location>
</feature>
<proteinExistence type="predicted"/>
<keyword evidence="3" id="KW-1003">Cell membrane</keyword>
<feature type="transmembrane region" description="Helical" evidence="7">
    <location>
        <begin position="217"/>
        <end position="242"/>
    </location>
</feature>
<evidence type="ECO:0000256" key="1">
    <source>
        <dbReference type="ARBA" id="ARBA00004651"/>
    </source>
</evidence>
<feature type="transmembrane region" description="Helical" evidence="7">
    <location>
        <begin position="77"/>
        <end position="95"/>
    </location>
</feature>
<comment type="caution">
    <text evidence="9">The sequence shown here is derived from an EMBL/GenBank/DDBJ whole genome shotgun (WGS) entry which is preliminary data.</text>
</comment>
<feature type="domain" description="Major facilitator superfamily (MFS) profile" evidence="8">
    <location>
        <begin position="5"/>
        <end position="407"/>
    </location>
</feature>
<dbReference type="InterPro" id="IPR011701">
    <property type="entry name" value="MFS"/>
</dbReference>
<dbReference type="Gene3D" id="1.20.1250.20">
    <property type="entry name" value="MFS general substrate transporter like domains"/>
    <property type="match status" value="1"/>
</dbReference>
<dbReference type="PANTHER" id="PTHR43266:SF9">
    <property type="entry name" value="PERMEASE, MAJOR FACILITATOR SUPERFAMILY-RELATED"/>
    <property type="match status" value="1"/>
</dbReference>
<gene>
    <name evidence="9" type="ORF">ACJDUG_04770</name>
</gene>
<dbReference type="CDD" id="cd06173">
    <property type="entry name" value="MFS_MefA_like"/>
    <property type="match status" value="1"/>
</dbReference>
<comment type="subcellular location">
    <subcellularLocation>
        <location evidence="1">Cell membrane</location>
        <topology evidence="1">Multi-pass membrane protein</topology>
    </subcellularLocation>
</comment>
<evidence type="ECO:0000256" key="5">
    <source>
        <dbReference type="ARBA" id="ARBA00022989"/>
    </source>
</evidence>
<evidence type="ECO:0000256" key="4">
    <source>
        <dbReference type="ARBA" id="ARBA00022692"/>
    </source>
</evidence>
<reference evidence="9 10" key="1">
    <citation type="submission" date="2024-11" db="EMBL/GenBank/DDBJ databases">
        <authorList>
            <person name="Heng Y.C."/>
            <person name="Lim A.C.H."/>
            <person name="Lee J.K.Y."/>
            <person name="Kittelmann S."/>
        </authorList>
    </citation>
    <scope>NUCLEOTIDE SEQUENCE [LARGE SCALE GENOMIC DNA]</scope>
    <source>
        <strain evidence="9 10">WILCCON 0185</strain>
    </source>
</reference>
<dbReference type="InterPro" id="IPR020846">
    <property type="entry name" value="MFS_dom"/>
</dbReference>
<keyword evidence="5 7" id="KW-1133">Transmembrane helix</keyword>
<evidence type="ECO:0000259" key="8">
    <source>
        <dbReference type="PROSITE" id="PS50850"/>
    </source>
</evidence>
<keyword evidence="4 7" id="KW-0812">Transmembrane</keyword>
<keyword evidence="2" id="KW-0813">Transport</keyword>
<dbReference type="Pfam" id="PF07690">
    <property type="entry name" value="MFS_1"/>
    <property type="match status" value="1"/>
</dbReference>
<dbReference type="PROSITE" id="PS50850">
    <property type="entry name" value="MFS"/>
    <property type="match status" value="1"/>
</dbReference>
<feature type="transmembrane region" description="Helical" evidence="7">
    <location>
        <begin position="318"/>
        <end position="336"/>
    </location>
</feature>
<protein>
    <submittedName>
        <fullName evidence="9">MFS transporter</fullName>
    </submittedName>
</protein>
<dbReference type="InterPro" id="IPR036259">
    <property type="entry name" value="MFS_trans_sf"/>
</dbReference>
<dbReference type="SUPFAM" id="SSF103473">
    <property type="entry name" value="MFS general substrate transporter"/>
    <property type="match status" value="1"/>
</dbReference>
<accession>A0ABW8T3I2</accession>
<feature type="transmembrane region" description="Helical" evidence="7">
    <location>
        <begin position="356"/>
        <end position="378"/>
    </location>
</feature>
<dbReference type="RefSeq" id="WP_406768765.1">
    <property type="nucleotide sequence ID" value="NZ_JBJHZZ010000002.1"/>
</dbReference>
<evidence type="ECO:0000313" key="10">
    <source>
        <dbReference type="Proteomes" id="UP001623591"/>
    </source>
</evidence>
<feature type="transmembrane region" description="Helical" evidence="7">
    <location>
        <begin position="284"/>
        <end position="306"/>
    </location>
</feature>
<evidence type="ECO:0000256" key="6">
    <source>
        <dbReference type="ARBA" id="ARBA00023136"/>
    </source>
</evidence>
<feature type="transmembrane region" description="Helical" evidence="7">
    <location>
        <begin position="7"/>
        <end position="31"/>
    </location>
</feature>
<evidence type="ECO:0000313" key="9">
    <source>
        <dbReference type="EMBL" id="MFL0246292.1"/>
    </source>
</evidence>